<evidence type="ECO:0000313" key="2">
    <source>
        <dbReference type="Proteomes" id="UP000078560"/>
    </source>
</evidence>
<dbReference type="AlphaFoldDB" id="A0A1A8WQM5"/>
<gene>
    <name evidence="1" type="ORF">POVCU2_0089320</name>
</gene>
<dbReference type="EMBL" id="FLQU01001820">
    <property type="protein sequence ID" value="SBS94599.1"/>
    <property type="molecule type" value="Genomic_DNA"/>
</dbReference>
<dbReference type="Proteomes" id="UP000078560">
    <property type="component" value="Unassembled WGS sequence"/>
</dbReference>
<evidence type="ECO:0000313" key="1">
    <source>
        <dbReference type="EMBL" id="SBS94599.1"/>
    </source>
</evidence>
<organism evidence="1 2">
    <name type="scientific">Plasmodium ovale curtisi</name>
    <dbReference type="NCBI Taxonomy" id="864141"/>
    <lineage>
        <taxon>Eukaryota</taxon>
        <taxon>Sar</taxon>
        <taxon>Alveolata</taxon>
        <taxon>Apicomplexa</taxon>
        <taxon>Aconoidasida</taxon>
        <taxon>Haemosporida</taxon>
        <taxon>Plasmodiidae</taxon>
        <taxon>Plasmodium</taxon>
        <taxon>Plasmodium (Plasmodium)</taxon>
    </lineage>
</organism>
<accession>A0A1A8WQM5</accession>
<protein>
    <submittedName>
        <fullName evidence="1">Uncharacterized protein</fullName>
    </submittedName>
</protein>
<sequence length="441" mass="52362">MNADRLITDLLEIESDFKGEEKDEDFFPTLNVEGLDNSACKAAEGERLNYYSIFNIKNEYKKTEIYAEKMQISIINNLIFLSKLNKRKRNDEMMNIVLNCLHVSFENKNDLVKTISEEKSLYLYKQHLLKNKIFFLKILRKIKNRNFYPDIKQIIKDVTRDIFSFNRCVYNGSIGIERITSLLYKLLNKHFICKIKNFLLTFFLLSIMSRTNNSVDLLYILEFFYKNDNYSFIIPDSSFISPCEVTVYNNMIILKSNVKYFINLLDDKTNLLCNCFNIIYIQENLISDNFYLNIYKTLLKQHKYHYLFRNKKIVDSLNFFDVHSICKKLKWGSYTCEENLFSESIAKEVHNICKDTNAVCANEENTLACEGEIDRRGEEWKDVIPDLESIEISSQSSYDYNDNEVDIKKINKQNFVYRNDINDLKKGKKNFFYQYLIIELN</sequence>
<reference evidence="2" key="1">
    <citation type="submission" date="2016-05" db="EMBL/GenBank/DDBJ databases">
        <authorList>
            <person name="Naeem Raeece"/>
        </authorList>
    </citation>
    <scope>NUCLEOTIDE SEQUENCE [LARGE SCALE GENOMIC DNA]</scope>
</reference>
<proteinExistence type="predicted"/>
<name>A0A1A8WQM5_PLAOA</name>